<protein>
    <submittedName>
        <fullName evidence="12">GATA-type domain-containing protein</fullName>
    </submittedName>
</protein>
<dbReference type="FunFam" id="3.30.50.10:FF:000032">
    <property type="entry name" value="Transcription factor GATA-3"/>
    <property type="match status" value="1"/>
</dbReference>
<evidence type="ECO:0000256" key="3">
    <source>
        <dbReference type="ARBA" id="ARBA00022771"/>
    </source>
</evidence>
<evidence type="ECO:0000259" key="10">
    <source>
        <dbReference type="PROSITE" id="PS50114"/>
    </source>
</evidence>
<keyword evidence="7" id="KW-0804">Transcription</keyword>
<dbReference type="PANTHER" id="PTHR10071">
    <property type="entry name" value="TRANSCRIPTION FACTOR GATA FAMILY MEMBER"/>
    <property type="match status" value="1"/>
</dbReference>
<dbReference type="GO" id="GO:0000122">
    <property type="term" value="P:negative regulation of transcription by RNA polymerase II"/>
    <property type="evidence" value="ECO:0007669"/>
    <property type="project" value="TreeGrafter"/>
</dbReference>
<organism evidence="11 12">
    <name type="scientific">Panagrellus redivivus</name>
    <name type="common">Microworm</name>
    <dbReference type="NCBI Taxonomy" id="6233"/>
    <lineage>
        <taxon>Eukaryota</taxon>
        <taxon>Metazoa</taxon>
        <taxon>Ecdysozoa</taxon>
        <taxon>Nematoda</taxon>
        <taxon>Chromadorea</taxon>
        <taxon>Rhabditida</taxon>
        <taxon>Tylenchina</taxon>
        <taxon>Panagrolaimomorpha</taxon>
        <taxon>Panagrolaimoidea</taxon>
        <taxon>Panagrolaimidae</taxon>
        <taxon>Panagrellus</taxon>
    </lineage>
</organism>
<sequence>MDDRIKLQKEGFAIIHMHAHHDWLNKRTPRGNNWMHRHDSLLFLFSLQYNKKQLFVRMPFCPIKTAQKRTGVTCVNCRTNNTTLWRRNTNGETVCNACGLYYKLHSINRPVSMRKDGIQSRNRKAHAKSKRCKSESLLDHSDEMHIDSQNNQSFNASAQLNASGFYDIMKPAAYEIKLSFPNGNGYIPNGMSYQPNFFLNNNQ</sequence>
<dbReference type="SUPFAM" id="SSF57716">
    <property type="entry name" value="Glucocorticoid receptor-like (DNA-binding domain)"/>
    <property type="match status" value="1"/>
</dbReference>
<keyword evidence="3 9" id="KW-0863">Zinc-finger</keyword>
<dbReference type="PANTHER" id="PTHR10071:SF281">
    <property type="entry name" value="BOX A-BINDING FACTOR-RELATED"/>
    <property type="match status" value="1"/>
</dbReference>
<comment type="subcellular location">
    <subcellularLocation>
        <location evidence="1">Nucleus</location>
    </subcellularLocation>
</comment>
<keyword evidence="5" id="KW-0805">Transcription regulation</keyword>
<dbReference type="Proteomes" id="UP000492821">
    <property type="component" value="Unassembled WGS sequence"/>
</dbReference>
<evidence type="ECO:0000256" key="2">
    <source>
        <dbReference type="ARBA" id="ARBA00022723"/>
    </source>
</evidence>
<evidence type="ECO:0000256" key="8">
    <source>
        <dbReference type="ARBA" id="ARBA00023242"/>
    </source>
</evidence>
<dbReference type="SMART" id="SM00401">
    <property type="entry name" value="ZnF_GATA"/>
    <property type="match status" value="1"/>
</dbReference>
<dbReference type="InterPro" id="IPR000679">
    <property type="entry name" value="Znf_GATA"/>
</dbReference>
<dbReference type="GO" id="GO:0009888">
    <property type="term" value="P:tissue development"/>
    <property type="evidence" value="ECO:0007669"/>
    <property type="project" value="UniProtKB-ARBA"/>
</dbReference>
<dbReference type="CDD" id="cd00202">
    <property type="entry name" value="ZnF_GATA"/>
    <property type="match status" value="1"/>
</dbReference>
<feature type="domain" description="GATA-type" evidence="10">
    <location>
        <begin position="68"/>
        <end position="121"/>
    </location>
</feature>
<keyword evidence="2" id="KW-0479">Metal-binding</keyword>
<name>A0A7E4VLV2_PANRE</name>
<dbReference type="Pfam" id="PF00320">
    <property type="entry name" value="GATA"/>
    <property type="match status" value="1"/>
</dbReference>
<evidence type="ECO:0000313" key="11">
    <source>
        <dbReference type="Proteomes" id="UP000492821"/>
    </source>
</evidence>
<reference evidence="11" key="1">
    <citation type="journal article" date="2013" name="Genetics">
        <title>The draft genome and transcriptome of Panagrellus redivivus are shaped by the harsh demands of a free-living lifestyle.</title>
        <authorList>
            <person name="Srinivasan J."/>
            <person name="Dillman A.R."/>
            <person name="Macchietto M.G."/>
            <person name="Heikkinen L."/>
            <person name="Lakso M."/>
            <person name="Fracchia K.M."/>
            <person name="Antoshechkin I."/>
            <person name="Mortazavi A."/>
            <person name="Wong G."/>
            <person name="Sternberg P.W."/>
        </authorList>
    </citation>
    <scope>NUCLEOTIDE SEQUENCE [LARGE SCALE GENOMIC DNA]</scope>
    <source>
        <strain evidence="11">MT8872</strain>
    </source>
</reference>
<evidence type="ECO:0000256" key="5">
    <source>
        <dbReference type="ARBA" id="ARBA00023015"/>
    </source>
</evidence>
<dbReference type="GO" id="GO:0000981">
    <property type="term" value="F:DNA-binding transcription factor activity, RNA polymerase II-specific"/>
    <property type="evidence" value="ECO:0007669"/>
    <property type="project" value="TreeGrafter"/>
</dbReference>
<dbReference type="GO" id="GO:0005634">
    <property type="term" value="C:nucleus"/>
    <property type="evidence" value="ECO:0007669"/>
    <property type="project" value="UniProtKB-SubCell"/>
</dbReference>
<accession>A0A7E4VLV2</accession>
<evidence type="ECO:0000256" key="1">
    <source>
        <dbReference type="ARBA" id="ARBA00004123"/>
    </source>
</evidence>
<evidence type="ECO:0000256" key="9">
    <source>
        <dbReference type="PROSITE-ProRule" id="PRU00094"/>
    </source>
</evidence>
<dbReference type="InterPro" id="IPR013088">
    <property type="entry name" value="Znf_NHR/GATA"/>
</dbReference>
<dbReference type="GO" id="GO:0000978">
    <property type="term" value="F:RNA polymerase II cis-regulatory region sequence-specific DNA binding"/>
    <property type="evidence" value="ECO:0007669"/>
    <property type="project" value="TreeGrafter"/>
</dbReference>
<dbReference type="Gene3D" id="3.30.50.10">
    <property type="entry name" value="Erythroid Transcription Factor GATA-1, subunit A"/>
    <property type="match status" value="1"/>
</dbReference>
<keyword evidence="8" id="KW-0539">Nucleus</keyword>
<dbReference type="InterPro" id="IPR039355">
    <property type="entry name" value="Transcription_factor_GATA"/>
</dbReference>
<reference evidence="12" key="2">
    <citation type="submission" date="2020-10" db="UniProtKB">
        <authorList>
            <consortium name="WormBaseParasite"/>
        </authorList>
    </citation>
    <scope>IDENTIFICATION</scope>
</reference>
<keyword evidence="4" id="KW-0862">Zinc</keyword>
<dbReference type="PRINTS" id="PR00619">
    <property type="entry name" value="GATAZNFINGER"/>
</dbReference>
<evidence type="ECO:0000313" key="12">
    <source>
        <dbReference type="WBParaSite" id="Pan_g22788.t1"/>
    </source>
</evidence>
<dbReference type="GO" id="GO:0045165">
    <property type="term" value="P:cell fate commitment"/>
    <property type="evidence" value="ECO:0007669"/>
    <property type="project" value="TreeGrafter"/>
</dbReference>
<dbReference type="GO" id="GO:0008270">
    <property type="term" value="F:zinc ion binding"/>
    <property type="evidence" value="ECO:0007669"/>
    <property type="project" value="UniProtKB-KW"/>
</dbReference>
<dbReference type="WBParaSite" id="Pan_g22788.t1">
    <property type="protein sequence ID" value="Pan_g22788.t1"/>
    <property type="gene ID" value="Pan_g22788"/>
</dbReference>
<keyword evidence="6" id="KW-0238">DNA-binding</keyword>
<dbReference type="PROSITE" id="PS50114">
    <property type="entry name" value="GATA_ZN_FINGER_2"/>
    <property type="match status" value="1"/>
</dbReference>
<evidence type="ECO:0000256" key="7">
    <source>
        <dbReference type="ARBA" id="ARBA00023163"/>
    </source>
</evidence>
<dbReference type="AlphaFoldDB" id="A0A7E4VLV2"/>
<evidence type="ECO:0000256" key="4">
    <source>
        <dbReference type="ARBA" id="ARBA00022833"/>
    </source>
</evidence>
<keyword evidence="11" id="KW-1185">Reference proteome</keyword>
<dbReference type="PROSITE" id="PS00344">
    <property type="entry name" value="GATA_ZN_FINGER_1"/>
    <property type="match status" value="1"/>
</dbReference>
<dbReference type="GO" id="GO:0045944">
    <property type="term" value="P:positive regulation of transcription by RNA polymerase II"/>
    <property type="evidence" value="ECO:0007669"/>
    <property type="project" value="TreeGrafter"/>
</dbReference>
<evidence type="ECO:0000256" key="6">
    <source>
        <dbReference type="ARBA" id="ARBA00023125"/>
    </source>
</evidence>
<proteinExistence type="predicted"/>